<sequence>MRTAYTALAFLPLALTAACGGAAKDAEAAPPPALSLDQAKSVFETYASADRKADSALDAGQLPAIATGSQLEMDTATYRTAKATGKKPETPTFTEPVFYVPRIASGQRWFAVDTASTTRGVEIRHALLFVEEGGRWKLAADPQRGNASPIKGVRLDDEGYAEAATDGLQVAPADLPAAHASLLTQGPQAAGAQNLAAGQQTTQTYDALQKVSKNLRKSGMTFTSAFTPAEQPAYALRTQDGGAVAWYALKQQEAYKGKKIPVSGELAGLLPGGQIARKSLTSTSLLQYLAAVPQEGQVAVVGLNRRTVAAQSG</sequence>
<comment type="caution">
    <text evidence="3">The sequence shown here is derived from an EMBL/GenBank/DDBJ whole genome shotgun (WGS) entry which is preliminary data.</text>
</comment>
<evidence type="ECO:0000256" key="1">
    <source>
        <dbReference type="SAM" id="SignalP"/>
    </source>
</evidence>
<accession>A0ABP4BZ19</accession>
<protein>
    <recommendedName>
        <fullName evidence="2">DUF8094 domain-containing protein</fullName>
    </recommendedName>
</protein>
<evidence type="ECO:0000259" key="2">
    <source>
        <dbReference type="Pfam" id="PF26366"/>
    </source>
</evidence>
<dbReference type="RefSeq" id="WP_344242876.1">
    <property type="nucleotide sequence ID" value="NZ_BAAAHH010000019.1"/>
</dbReference>
<gene>
    <name evidence="3" type="ORF">GCM10009550_44990</name>
</gene>
<feature type="chain" id="PRO_5045234714" description="DUF8094 domain-containing protein" evidence="1">
    <location>
        <begin position="29"/>
        <end position="313"/>
    </location>
</feature>
<dbReference type="PROSITE" id="PS51257">
    <property type="entry name" value="PROKAR_LIPOPROTEIN"/>
    <property type="match status" value="1"/>
</dbReference>
<evidence type="ECO:0000313" key="3">
    <source>
        <dbReference type="EMBL" id="GAA0957503.1"/>
    </source>
</evidence>
<keyword evidence="4" id="KW-1185">Reference proteome</keyword>
<feature type="domain" description="DUF8094" evidence="2">
    <location>
        <begin position="32"/>
        <end position="311"/>
    </location>
</feature>
<name>A0ABP4BZ19_9ACTN</name>
<dbReference type="Pfam" id="PF26366">
    <property type="entry name" value="DUF8094"/>
    <property type="match status" value="1"/>
</dbReference>
<reference evidence="4" key="1">
    <citation type="journal article" date="2019" name="Int. J. Syst. Evol. Microbiol.">
        <title>The Global Catalogue of Microorganisms (GCM) 10K type strain sequencing project: providing services to taxonomists for standard genome sequencing and annotation.</title>
        <authorList>
            <consortium name="The Broad Institute Genomics Platform"/>
            <consortium name="The Broad Institute Genome Sequencing Center for Infectious Disease"/>
            <person name="Wu L."/>
            <person name="Ma J."/>
        </authorList>
    </citation>
    <scope>NUCLEOTIDE SEQUENCE [LARGE SCALE GENOMIC DNA]</scope>
    <source>
        <strain evidence="4">JCM 10696</strain>
    </source>
</reference>
<dbReference type="EMBL" id="BAAAHH010000019">
    <property type="protein sequence ID" value="GAA0957503.1"/>
    <property type="molecule type" value="Genomic_DNA"/>
</dbReference>
<proteinExistence type="predicted"/>
<dbReference type="InterPro" id="IPR058407">
    <property type="entry name" value="DUF8094"/>
</dbReference>
<dbReference type="Proteomes" id="UP001500665">
    <property type="component" value="Unassembled WGS sequence"/>
</dbReference>
<organism evidence="3 4">
    <name type="scientific">Actinocorallia libanotica</name>
    <dbReference type="NCBI Taxonomy" id="46162"/>
    <lineage>
        <taxon>Bacteria</taxon>
        <taxon>Bacillati</taxon>
        <taxon>Actinomycetota</taxon>
        <taxon>Actinomycetes</taxon>
        <taxon>Streptosporangiales</taxon>
        <taxon>Thermomonosporaceae</taxon>
        <taxon>Actinocorallia</taxon>
    </lineage>
</organism>
<evidence type="ECO:0000313" key="4">
    <source>
        <dbReference type="Proteomes" id="UP001500665"/>
    </source>
</evidence>
<keyword evidence="1" id="KW-0732">Signal</keyword>
<feature type="signal peptide" evidence="1">
    <location>
        <begin position="1"/>
        <end position="28"/>
    </location>
</feature>